<gene>
    <name evidence="1" type="ORF">ZT3D7_G5769</name>
</gene>
<protein>
    <submittedName>
        <fullName evidence="1">Uncharacterized protein</fullName>
    </submittedName>
</protein>
<name>A0A1X7RT65_ZYMT9</name>
<evidence type="ECO:0000313" key="1">
    <source>
        <dbReference type="EMBL" id="SMQ50616.1"/>
    </source>
</evidence>
<proteinExistence type="predicted"/>
<evidence type="ECO:0000313" key="2">
    <source>
        <dbReference type="Proteomes" id="UP000215127"/>
    </source>
</evidence>
<accession>A0A1X7RT65</accession>
<dbReference type="EMBL" id="LT853696">
    <property type="protein sequence ID" value="SMQ50616.1"/>
    <property type="molecule type" value="Genomic_DNA"/>
</dbReference>
<sequence length="102" mass="11118">MHATNQFALYNSQLSASLASQPGAPCSKAATARQATPDKIPRKKEYPSMRALSAWQIANVAAFDAKSRNQIFAHNPCHSARDRVACHHGKSPGTNMVRWTAL</sequence>
<dbReference type="Proteomes" id="UP000215127">
    <property type="component" value="Chromosome 5"/>
</dbReference>
<organism evidence="1 2">
    <name type="scientific">Zymoseptoria tritici (strain ST99CH_3D7)</name>
    <dbReference type="NCBI Taxonomy" id="1276538"/>
    <lineage>
        <taxon>Eukaryota</taxon>
        <taxon>Fungi</taxon>
        <taxon>Dikarya</taxon>
        <taxon>Ascomycota</taxon>
        <taxon>Pezizomycotina</taxon>
        <taxon>Dothideomycetes</taxon>
        <taxon>Dothideomycetidae</taxon>
        <taxon>Mycosphaerellales</taxon>
        <taxon>Mycosphaerellaceae</taxon>
        <taxon>Zymoseptoria</taxon>
    </lineage>
</organism>
<dbReference type="AlphaFoldDB" id="A0A1X7RT65"/>
<keyword evidence="2" id="KW-1185">Reference proteome</keyword>
<reference evidence="1 2" key="1">
    <citation type="submission" date="2016-06" db="EMBL/GenBank/DDBJ databases">
        <authorList>
            <person name="Kjaerup R.B."/>
            <person name="Dalgaard T.S."/>
            <person name="Juul-Madsen H.R."/>
        </authorList>
    </citation>
    <scope>NUCLEOTIDE SEQUENCE [LARGE SCALE GENOMIC DNA]</scope>
</reference>